<keyword evidence="2" id="KW-1185">Reference proteome</keyword>
<evidence type="ECO:0000313" key="2">
    <source>
        <dbReference type="Proteomes" id="UP001144978"/>
    </source>
</evidence>
<gene>
    <name evidence="1" type="ORF">NUW54_g14514</name>
</gene>
<evidence type="ECO:0000313" key="1">
    <source>
        <dbReference type="EMBL" id="KAJ2958760.1"/>
    </source>
</evidence>
<proteinExistence type="predicted"/>
<protein>
    <submittedName>
        <fullName evidence="1">Uncharacterized protein</fullName>
    </submittedName>
</protein>
<accession>A0ACC1MC92</accession>
<dbReference type="EMBL" id="JANSHE010007560">
    <property type="protein sequence ID" value="KAJ2958760.1"/>
    <property type="molecule type" value="Genomic_DNA"/>
</dbReference>
<dbReference type="Proteomes" id="UP001144978">
    <property type="component" value="Unassembled WGS sequence"/>
</dbReference>
<reference evidence="1" key="1">
    <citation type="submission" date="2022-08" db="EMBL/GenBank/DDBJ databases">
        <title>Genome Sequence of Pycnoporus sanguineus.</title>
        <authorList>
            <person name="Buettner E."/>
        </authorList>
    </citation>
    <scope>NUCLEOTIDE SEQUENCE</scope>
    <source>
        <strain evidence="1">CG-C14</strain>
    </source>
</reference>
<organism evidence="1 2">
    <name type="scientific">Trametes sanguinea</name>
    <dbReference type="NCBI Taxonomy" id="158606"/>
    <lineage>
        <taxon>Eukaryota</taxon>
        <taxon>Fungi</taxon>
        <taxon>Dikarya</taxon>
        <taxon>Basidiomycota</taxon>
        <taxon>Agaricomycotina</taxon>
        <taxon>Agaricomycetes</taxon>
        <taxon>Polyporales</taxon>
        <taxon>Polyporaceae</taxon>
        <taxon>Trametes</taxon>
    </lineage>
</organism>
<name>A0ACC1MC92_9APHY</name>
<comment type="caution">
    <text evidence="1">The sequence shown here is derived from an EMBL/GenBank/DDBJ whole genome shotgun (WGS) entry which is preliminary data.</text>
</comment>
<sequence>MFEEADEEEYDEEDSYGDVGDEDVMDDEDNLDSEGFASDGHGGEPLFRPQWSWFQPPCDSSAQWQAWPSADILAADFDWTTAFACAPASGTH</sequence>